<feature type="non-terminal residue" evidence="1">
    <location>
        <position position="1"/>
    </location>
</feature>
<reference evidence="1" key="1">
    <citation type="journal article" date="2015" name="Nature">
        <title>Complex archaea that bridge the gap between prokaryotes and eukaryotes.</title>
        <authorList>
            <person name="Spang A."/>
            <person name="Saw J.H."/>
            <person name="Jorgensen S.L."/>
            <person name="Zaremba-Niedzwiedzka K."/>
            <person name="Martijn J."/>
            <person name="Lind A.E."/>
            <person name="van Eijk R."/>
            <person name="Schleper C."/>
            <person name="Guy L."/>
            <person name="Ettema T.J."/>
        </authorList>
    </citation>
    <scope>NUCLEOTIDE SEQUENCE</scope>
</reference>
<accession>A0A0F9DSJ2</accession>
<dbReference type="EMBL" id="LAZR01038018">
    <property type="protein sequence ID" value="KKL20651.1"/>
    <property type="molecule type" value="Genomic_DNA"/>
</dbReference>
<dbReference type="Gene3D" id="2.60.40.1880">
    <property type="entry name" value="Invasion associated locus B (IalB) protein"/>
    <property type="match status" value="1"/>
</dbReference>
<protein>
    <recommendedName>
        <fullName evidence="2">Invasion associated locus B family protein</fullName>
    </recommendedName>
</protein>
<sequence length="126" mass="13134">PCQLYQLLNDGDGNSVAEISMFGLPAGREVAAGATVITPLETLLTQQISMSVDGGQVKRYPFTFCAGNGCFSRIGFTSQEVAQFKRGANAKLVIVPAAAPDQKIELTVSLSGFTAGYDAVNASNGN</sequence>
<evidence type="ECO:0008006" key="2">
    <source>
        <dbReference type="Google" id="ProtNLM"/>
    </source>
</evidence>
<organism evidence="1">
    <name type="scientific">marine sediment metagenome</name>
    <dbReference type="NCBI Taxonomy" id="412755"/>
    <lineage>
        <taxon>unclassified sequences</taxon>
        <taxon>metagenomes</taxon>
        <taxon>ecological metagenomes</taxon>
    </lineage>
</organism>
<proteinExistence type="predicted"/>
<dbReference type="AlphaFoldDB" id="A0A0F9DSJ2"/>
<gene>
    <name evidence="1" type="ORF">LCGC14_2453340</name>
</gene>
<name>A0A0F9DSJ2_9ZZZZ</name>
<dbReference type="Pfam" id="PF06776">
    <property type="entry name" value="IalB"/>
    <property type="match status" value="1"/>
</dbReference>
<evidence type="ECO:0000313" key="1">
    <source>
        <dbReference type="EMBL" id="KKL20651.1"/>
    </source>
</evidence>
<dbReference type="InterPro" id="IPR010642">
    <property type="entry name" value="Invasion_prot_B"/>
</dbReference>
<comment type="caution">
    <text evidence="1">The sequence shown here is derived from an EMBL/GenBank/DDBJ whole genome shotgun (WGS) entry which is preliminary data.</text>
</comment>
<dbReference type="InterPro" id="IPR038696">
    <property type="entry name" value="IalB_sf"/>
</dbReference>